<comment type="caution">
    <text evidence="7">The sequence shown here is derived from an EMBL/GenBank/DDBJ whole genome shotgun (WGS) entry which is preliminary data.</text>
</comment>
<dbReference type="RefSeq" id="WP_161260861.1">
    <property type="nucleotide sequence ID" value="NZ_JAFBDC010000006.1"/>
</dbReference>
<evidence type="ECO:0000259" key="6">
    <source>
        <dbReference type="PROSITE" id="PS50126"/>
    </source>
</evidence>
<reference evidence="7 8" key="1">
    <citation type="submission" date="2020-01" db="EMBL/GenBank/DDBJ databases">
        <title>Whole genome sequence of Heliobacterium gestii DSM 11169.</title>
        <authorList>
            <person name="Kyndt J.A."/>
            <person name="Meyer T.E."/>
        </authorList>
    </citation>
    <scope>NUCLEOTIDE SEQUENCE [LARGE SCALE GENOMIC DNA]</scope>
    <source>
        <strain evidence="7 8">DSM 11169</strain>
    </source>
</reference>
<dbReference type="SUPFAM" id="SSF50249">
    <property type="entry name" value="Nucleic acid-binding proteins"/>
    <property type="match status" value="1"/>
</dbReference>
<dbReference type="Pfam" id="PF10150">
    <property type="entry name" value="RNase_E_G"/>
    <property type="match status" value="1"/>
</dbReference>
<dbReference type="CDD" id="cd04453">
    <property type="entry name" value="S1_RNase_E"/>
    <property type="match status" value="1"/>
</dbReference>
<dbReference type="InterPro" id="IPR003029">
    <property type="entry name" value="S1_domain"/>
</dbReference>
<dbReference type="Gene3D" id="2.40.50.140">
    <property type="entry name" value="Nucleic acid-binding proteins"/>
    <property type="match status" value="1"/>
</dbReference>
<protein>
    <submittedName>
        <fullName evidence="7">Rne/Rng family ribonuclease</fullName>
    </submittedName>
</protein>
<dbReference type="Proteomes" id="UP000471031">
    <property type="component" value="Unassembled WGS sequence"/>
</dbReference>
<evidence type="ECO:0000256" key="4">
    <source>
        <dbReference type="ARBA" id="ARBA00022842"/>
    </source>
</evidence>
<dbReference type="OrthoDB" id="9804278at2"/>
<organism evidence="7 8">
    <name type="scientific">Heliomicrobium gestii</name>
    <name type="common">Heliobacterium gestii</name>
    <dbReference type="NCBI Taxonomy" id="2699"/>
    <lineage>
        <taxon>Bacteria</taxon>
        <taxon>Bacillati</taxon>
        <taxon>Bacillota</taxon>
        <taxon>Clostridia</taxon>
        <taxon>Eubacteriales</taxon>
        <taxon>Heliobacteriaceae</taxon>
        <taxon>Heliomicrobium</taxon>
    </lineage>
</organism>
<dbReference type="InterPro" id="IPR019307">
    <property type="entry name" value="RNA-bd_AU-1/RNase_E/G"/>
</dbReference>
<gene>
    <name evidence="7" type="ORF">GTO89_04430</name>
</gene>
<dbReference type="GO" id="GO:0005737">
    <property type="term" value="C:cytoplasm"/>
    <property type="evidence" value="ECO:0007669"/>
    <property type="project" value="TreeGrafter"/>
</dbReference>
<dbReference type="InterPro" id="IPR012340">
    <property type="entry name" value="NA-bd_OB-fold"/>
</dbReference>
<dbReference type="GO" id="GO:0046872">
    <property type="term" value="F:metal ion binding"/>
    <property type="evidence" value="ECO:0007669"/>
    <property type="project" value="UniProtKB-KW"/>
</dbReference>
<keyword evidence="8" id="KW-1185">Reference proteome</keyword>
<sequence>MNKTVLVQADQEWTKVAVLEEERLVEVHWEQSDQGVLVGNIYKGRVENVLPGMQAAFVDIGWERNAFLVLADALPPDLKDLRAGLSIDDILKPGQEVTVQVLKEGIGGKGPRVTCHLTLPGRWVVLLPDGDQGGVSRRIDDPAERERLRQLVEQVRPPGMGLIVRTTAAGAAEEELAADVARLAKRWERIHEKASRRPAPCLIDGSGDLVERLLRDRIDAEVALIRVSDLDVYNRMWEWAGENLPALRQRLHLEEGRDFWAEHNLHSEIDKALRPKVWLKSGGYLVIEETEALTVIDVNTGRFTGSVNLEETIRQTNIEAAREVPRQLRLREIGGIIIIDFIDMRDERHRAEVLETLEAHLARDKTRTSVLGLTALGLVEMTRKKVRPSLASLLTTPCDCCDGRGRVVKGETP</sequence>
<dbReference type="GO" id="GO:0006364">
    <property type="term" value="P:rRNA processing"/>
    <property type="evidence" value="ECO:0007669"/>
    <property type="project" value="TreeGrafter"/>
</dbReference>
<evidence type="ECO:0000313" key="8">
    <source>
        <dbReference type="Proteomes" id="UP000471031"/>
    </source>
</evidence>
<dbReference type="NCBIfam" id="TIGR00757">
    <property type="entry name" value="RNaseEG"/>
    <property type="match status" value="1"/>
</dbReference>
<evidence type="ECO:0000256" key="5">
    <source>
        <dbReference type="ARBA" id="ARBA00022884"/>
    </source>
</evidence>
<dbReference type="InterPro" id="IPR004659">
    <property type="entry name" value="RNase_E/G"/>
</dbReference>
<dbReference type="AlphaFoldDB" id="A0A845L6J1"/>
<evidence type="ECO:0000256" key="1">
    <source>
        <dbReference type="ARBA" id="ARBA00001946"/>
    </source>
</evidence>
<keyword evidence="2" id="KW-0479">Metal-binding</keyword>
<proteinExistence type="predicted"/>
<evidence type="ECO:0000313" key="7">
    <source>
        <dbReference type="EMBL" id="MZP42287.1"/>
    </source>
</evidence>
<dbReference type="PANTHER" id="PTHR30001:SF0">
    <property type="entry name" value="RIBONUCLEASE G"/>
    <property type="match status" value="1"/>
</dbReference>
<dbReference type="GO" id="GO:0004540">
    <property type="term" value="F:RNA nuclease activity"/>
    <property type="evidence" value="ECO:0007669"/>
    <property type="project" value="InterPro"/>
</dbReference>
<dbReference type="GO" id="GO:0016787">
    <property type="term" value="F:hydrolase activity"/>
    <property type="evidence" value="ECO:0007669"/>
    <property type="project" value="UniProtKB-KW"/>
</dbReference>
<comment type="cofactor">
    <cofactor evidence="1">
        <name>Mg(2+)</name>
        <dbReference type="ChEBI" id="CHEBI:18420"/>
    </cofactor>
</comment>
<evidence type="ECO:0000256" key="2">
    <source>
        <dbReference type="ARBA" id="ARBA00022723"/>
    </source>
</evidence>
<feature type="domain" description="S1 motif" evidence="6">
    <location>
        <begin position="39"/>
        <end position="103"/>
    </location>
</feature>
<keyword evidence="3" id="KW-0378">Hydrolase</keyword>
<name>A0A845L6J1_HELGE</name>
<evidence type="ECO:0000256" key="3">
    <source>
        <dbReference type="ARBA" id="ARBA00022801"/>
    </source>
</evidence>
<dbReference type="SMART" id="SM00316">
    <property type="entry name" value="S1"/>
    <property type="match status" value="1"/>
</dbReference>
<keyword evidence="4" id="KW-0460">Magnesium</keyword>
<keyword evidence="5" id="KW-0694">RNA-binding</keyword>
<dbReference type="PANTHER" id="PTHR30001">
    <property type="entry name" value="RIBONUCLEASE"/>
    <property type="match status" value="1"/>
</dbReference>
<dbReference type="GO" id="GO:0003723">
    <property type="term" value="F:RNA binding"/>
    <property type="evidence" value="ECO:0007669"/>
    <property type="project" value="UniProtKB-KW"/>
</dbReference>
<accession>A0A845L6J1</accession>
<dbReference type="PROSITE" id="PS50126">
    <property type="entry name" value="S1"/>
    <property type="match status" value="1"/>
</dbReference>
<dbReference type="EMBL" id="WXEX01000003">
    <property type="protein sequence ID" value="MZP42287.1"/>
    <property type="molecule type" value="Genomic_DNA"/>
</dbReference>